<dbReference type="PANTHER" id="PTHR31126:SF72">
    <property type="entry name" value="DUAL SPECIFICITY PROTEIN PHOSPHATASE TPBA"/>
    <property type="match status" value="1"/>
</dbReference>
<dbReference type="PROSITE" id="PS50056">
    <property type="entry name" value="TYR_PHOSPHATASE_2"/>
    <property type="match status" value="1"/>
</dbReference>
<feature type="signal peptide" evidence="2">
    <location>
        <begin position="1"/>
        <end position="31"/>
    </location>
</feature>
<dbReference type="InterPro" id="IPR016130">
    <property type="entry name" value="Tyr_Pase_AS"/>
</dbReference>
<dbReference type="Gene3D" id="3.90.190.10">
    <property type="entry name" value="Protein tyrosine phosphatase superfamily"/>
    <property type="match status" value="1"/>
</dbReference>
<protein>
    <submittedName>
        <fullName evidence="4">Tyrosine phosphatase family protein</fullName>
    </submittedName>
</protein>
<sequence length="226" mass="24775">MKPSFRLEPFLRGACCVAVLLGLLAGVPGEAAPAARPQVWAQPVDTSFNLYRMSPTLYRSALPDQSDVPLLDRLRVQTVVSFIKDDDRQWLGELPVNLVSLPMHADRVDDADVLKVLRTLQGAERNGPVLMHCKHGRDRTGLFAAMYRTVIQGWSKEEALQEMQQGGFGDPKHMDDAVAYVRDADIPALRKALASGECSTTLFASCQVGEWLTSLVTPAEANAASR</sequence>
<dbReference type="EMBL" id="FNIJ01000008">
    <property type="protein sequence ID" value="SDO19419.1"/>
    <property type="molecule type" value="Genomic_DNA"/>
</dbReference>
<comment type="similarity">
    <text evidence="1">Belongs to the protein-tyrosine phosphatase family.</text>
</comment>
<name>A0A1H0HJN0_9PSED</name>
<proteinExistence type="inferred from homology"/>
<keyword evidence="2" id="KW-0732">Signal</keyword>
<dbReference type="PANTHER" id="PTHR31126">
    <property type="entry name" value="TYROSINE-PROTEIN PHOSPHATASE"/>
    <property type="match status" value="1"/>
</dbReference>
<keyword evidence="5" id="KW-1185">Reference proteome</keyword>
<evidence type="ECO:0000259" key="3">
    <source>
        <dbReference type="PROSITE" id="PS50056"/>
    </source>
</evidence>
<dbReference type="RefSeq" id="WP_084309519.1">
    <property type="nucleotide sequence ID" value="NZ_FNIJ01000008.1"/>
</dbReference>
<dbReference type="Proteomes" id="UP000242957">
    <property type="component" value="Unassembled WGS sequence"/>
</dbReference>
<dbReference type="InterPro" id="IPR029021">
    <property type="entry name" value="Prot-tyrosine_phosphatase-like"/>
</dbReference>
<reference evidence="5" key="1">
    <citation type="submission" date="2016-10" db="EMBL/GenBank/DDBJ databases">
        <authorList>
            <person name="Varghese N."/>
            <person name="Submissions S."/>
        </authorList>
    </citation>
    <scope>NUCLEOTIDE SEQUENCE [LARGE SCALE GENOMIC DNA]</scope>
    <source>
        <strain evidence="5">JCM 21621</strain>
    </source>
</reference>
<accession>A0A1H0HJN0</accession>
<dbReference type="PROSITE" id="PS00383">
    <property type="entry name" value="TYR_PHOSPHATASE_1"/>
    <property type="match status" value="1"/>
</dbReference>
<dbReference type="InterPro" id="IPR004861">
    <property type="entry name" value="Siw14-like"/>
</dbReference>
<dbReference type="STRING" id="198616.SAMN05216193_108266"/>
<dbReference type="CDD" id="cd14529">
    <property type="entry name" value="TpbA-like"/>
    <property type="match status" value="1"/>
</dbReference>
<evidence type="ECO:0000313" key="5">
    <source>
        <dbReference type="Proteomes" id="UP000242957"/>
    </source>
</evidence>
<dbReference type="AlphaFoldDB" id="A0A1H0HJN0"/>
<evidence type="ECO:0000313" key="4">
    <source>
        <dbReference type="EMBL" id="SDO19419.1"/>
    </source>
</evidence>
<dbReference type="Pfam" id="PF03162">
    <property type="entry name" value="Y_phosphatase2"/>
    <property type="match status" value="1"/>
</dbReference>
<feature type="chain" id="PRO_5017438563" evidence="2">
    <location>
        <begin position="32"/>
        <end position="226"/>
    </location>
</feature>
<evidence type="ECO:0000256" key="2">
    <source>
        <dbReference type="SAM" id="SignalP"/>
    </source>
</evidence>
<evidence type="ECO:0000256" key="1">
    <source>
        <dbReference type="ARBA" id="ARBA00009580"/>
    </source>
</evidence>
<dbReference type="OrthoDB" id="9814896at2"/>
<feature type="domain" description="Tyrosine specific protein phosphatases" evidence="3">
    <location>
        <begin position="111"/>
        <end position="165"/>
    </location>
</feature>
<dbReference type="SUPFAM" id="SSF52799">
    <property type="entry name" value="(Phosphotyrosine protein) phosphatases II"/>
    <property type="match status" value="1"/>
</dbReference>
<dbReference type="GO" id="GO:0016791">
    <property type="term" value="F:phosphatase activity"/>
    <property type="evidence" value="ECO:0007669"/>
    <property type="project" value="TreeGrafter"/>
</dbReference>
<gene>
    <name evidence="4" type="ORF">SAMN05216193_108266</name>
</gene>
<organism evidence="4 5">
    <name type="scientific">Pseudomonas jinjuensis</name>
    <dbReference type="NCBI Taxonomy" id="198616"/>
    <lineage>
        <taxon>Bacteria</taxon>
        <taxon>Pseudomonadati</taxon>
        <taxon>Pseudomonadota</taxon>
        <taxon>Gammaproteobacteria</taxon>
        <taxon>Pseudomonadales</taxon>
        <taxon>Pseudomonadaceae</taxon>
        <taxon>Pseudomonas</taxon>
    </lineage>
</organism>
<dbReference type="InterPro" id="IPR000387">
    <property type="entry name" value="Tyr_Pase_dom"/>
</dbReference>